<dbReference type="PROSITE" id="PS51257">
    <property type="entry name" value="PROKAR_LIPOPROTEIN"/>
    <property type="match status" value="1"/>
</dbReference>
<dbReference type="PROSITE" id="PS50929">
    <property type="entry name" value="ABC_TM1F"/>
    <property type="match status" value="1"/>
</dbReference>
<dbReference type="EMBL" id="NGUO01000026">
    <property type="protein sequence ID" value="OWS69017.1"/>
    <property type="molecule type" value="Genomic_DNA"/>
</dbReference>
<feature type="transmembrane region" description="Helical" evidence="5">
    <location>
        <begin position="23"/>
        <end position="46"/>
    </location>
</feature>
<dbReference type="SUPFAM" id="SSF90123">
    <property type="entry name" value="ABC transporter transmembrane region"/>
    <property type="match status" value="1"/>
</dbReference>
<keyword evidence="8" id="KW-1185">Reference proteome</keyword>
<dbReference type="OrthoDB" id="9808328at2"/>
<evidence type="ECO:0000256" key="2">
    <source>
        <dbReference type="ARBA" id="ARBA00022692"/>
    </source>
</evidence>
<feature type="transmembrane region" description="Helical" evidence="5">
    <location>
        <begin position="58"/>
        <end position="78"/>
    </location>
</feature>
<feature type="domain" description="ABC transmembrane type-1" evidence="6">
    <location>
        <begin position="27"/>
        <end position="192"/>
    </location>
</feature>
<proteinExistence type="predicted"/>
<comment type="subcellular location">
    <subcellularLocation>
        <location evidence="1">Cell membrane</location>
        <topology evidence="1">Multi-pass membrane protein</topology>
    </subcellularLocation>
</comment>
<reference evidence="7 8" key="1">
    <citation type="submission" date="2017-05" db="EMBL/GenBank/DDBJ databases">
        <title>Polynucleobacter sp. MWH-K35W1 isolated from the permanently anoxic monimolimnion of a meromictic lake.</title>
        <authorList>
            <person name="Hahn M.W."/>
        </authorList>
    </citation>
    <scope>NUCLEOTIDE SEQUENCE [LARGE SCALE GENOMIC DNA]</scope>
    <source>
        <strain evidence="7 8">MWH-K35W1</strain>
    </source>
</reference>
<keyword evidence="3 5" id="KW-1133">Transmembrane helix</keyword>
<dbReference type="Gene3D" id="1.20.1560.10">
    <property type="entry name" value="ABC transporter type 1, transmembrane domain"/>
    <property type="match status" value="1"/>
</dbReference>
<protein>
    <recommendedName>
        <fullName evidence="6">ABC transmembrane type-1 domain-containing protein</fullName>
    </recommendedName>
</protein>
<evidence type="ECO:0000313" key="8">
    <source>
        <dbReference type="Proteomes" id="UP000198104"/>
    </source>
</evidence>
<evidence type="ECO:0000256" key="5">
    <source>
        <dbReference type="SAM" id="Phobius"/>
    </source>
</evidence>
<dbReference type="GO" id="GO:0140359">
    <property type="term" value="F:ABC-type transporter activity"/>
    <property type="evidence" value="ECO:0007669"/>
    <property type="project" value="InterPro"/>
</dbReference>
<organism evidence="7 8">
    <name type="scientific">Polynucleobacter aenigmaticus</name>
    <dbReference type="NCBI Taxonomy" id="1743164"/>
    <lineage>
        <taxon>Bacteria</taxon>
        <taxon>Pseudomonadati</taxon>
        <taxon>Pseudomonadota</taxon>
        <taxon>Betaproteobacteria</taxon>
        <taxon>Burkholderiales</taxon>
        <taxon>Burkholderiaceae</taxon>
        <taxon>Polynucleobacter</taxon>
    </lineage>
</organism>
<keyword evidence="4 5" id="KW-0472">Membrane</keyword>
<dbReference type="InterPro" id="IPR011527">
    <property type="entry name" value="ABC1_TM_dom"/>
</dbReference>
<gene>
    <name evidence="7" type="ORF">CBI30_10800</name>
</gene>
<dbReference type="Proteomes" id="UP000198104">
    <property type="component" value="Unassembled WGS sequence"/>
</dbReference>
<dbReference type="Pfam" id="PF00664">
    <property type="entry name" value="ABC_membrane"/>
    <property type="match status" value="1"/>
</dbReference>
<keyword evidence="2 5" id="KW-0812">Transmembrane</keyword>
<evidence type="ECO:0000256" key="3">
    <source>
        <dbReference type="ARBA" id="ARBA00022989"/>
    </source>
</evidence>
<feature type="transmembrane region" description="Helical" evidence="5">
    <location>
        <begin position="147"/>
        <end position="176"/>
    </location>
</feature>
<comment type="caution">
    <text evidence="7">The sequence shown here is derived from an EMBL/GenBank/DDBJ whole genome shotgun (WGS) entry which is preliminary data.</text>
</comment>
<dbReference type="GO" id="GO:0005524">
    <property type="term" value="F:ATP binding"/>
    <property type="evidence" value="ECO:0007669"/>
    <property type="project" value="InterPro"/>
</dbReference>
<dbReference type="AlphaFoldDB" id="A0A254Q256"/>
<evidence type="ECO:0000256" key="1">
    <source>
        <dbReference type="ARBA" id="ARBA00004651"/>
    </source>
</evidence>
<dbReference type="GO" id="GO:0005886">
    <property type="term" value="C:plasma membrane"/>
    <property type="evidence" value="ECO:0007669"/>
    <property type="project" value="UniProtKB-SubCell"/>
</dbReference>
<dbReference type="InterPro" id="IPR036640">
    <property type="entry name" value="ABC1_TM_sf"/>
</dbReference>
<name>A0A254Q256_9BURK</name>
<dbReference type="RefSeq" id="WP_088528302.1">
    <property type="nucleotide sequence ID" value="NZ_NGUO01000026.1"/>
</dbReference>
<accession>A0A254Q256</accession>
<evidence type="ECO:0000259" key="6">
    <source>
        <dbReference type="PROSITE" id="PS50929"/>
    </source>
</evidence>
<evidence type="ECO:0000256" key="4">
    <source>
        <dbReference type="ARBA" id="ARBA00023136"/>
    </source>
</evidence>
<sequence>MFVLLERLSKTELSKSLLQFKPAFFYVAIFTACINLLYLAPSIYMLEVYDRVLTSSNVSTLVFLSLIILFLFLIMSLLEYVRSAMVIKIGERLDNTLNQKIYTAAFHQNLKSKKINAGQAIADLTTIRQFVTGNGLFAFYDAPWFPIYLIVIFLFSFWMGIFASVCVFILFALAWANTQASHLPLKNANALN</sequence>
<evidence type="ECO:0000313" key="7">
    <source>
        <dbReference type="EMBL" id="OWS69017.1"/>
    </source>
</evidence>